<dbReference type="EMBL" id="JACXIZ010000024">
    <property type="protein sequence ID" value="MBD2846442.1"/>
    <property type="molecule type" value="Genomic_DNA"/>
</dbReference>
<dbReference type="InterPro" id="IPR006520">
    <property type="entry name" value="Dit_BPSPP_N"/>
</dbReference>
<feature type="domain" description="Siphovirus-type tail component RIFT-related" evidence="1">
    <location>
        <begin position="37"/>
        <end position="130"/>
    </location>
</feature>
<dbReference type="AlphaFoldDB" id="A0A927BUA4"/>
<organism evidence="2 3">
    <name type="scientific">Paenibacillus sabuli</name>
    <dbReference type="NCBI Taxonomy" id="2772509"/>
    <lineage>
        <taxon>Bacteria</taxon>
        <taxon>Bacillati</taxon>
        <taxon>Bacillota</taxon>
        <taxon>Bacilli</taxon>
        <taxon>Bacillales</taxon>
        <taxon>Paenibacillaceae</taxon>
        <taxon>Paenibacillus</taxon>
    </lineage>
</organism>
<dbReference type="InterPro" id="IPR008841">
    <property type="entry name" value="Siphovirus-type_tail_N"/>
</dbReference>
<dbReference type="Gene3D" id="2.40.30.200">
    <property type="match status" value="1"/>
</dbReference>
<sequence length="259" mass="29239">MSMHGSLHFTFNGESSRQYGVVLATIGGGLLSEPFLPNTSLLEERIRGRHHVYPTGTAYDPLEFTLSLAFEEEASPERLRRLAAWLRSSRYAPLVFEDKPTHVYWCQPVKDAAFQHNGRGSGYVTVSFRCNAPWAFTPVYTQARQFADNTVQGTDYVFENNGDAAVFPIMAVHLLEGSGFKLVNTSNKGEYFELQDLAPDEKLVIDHETKDIRSDLPQVYRYRNRTAGSRFMRMLPGANHLKIYGHIQLTMTCQAPLLG</sequence>
<dbReference type="Pfam" id="PF05709">
    <property type="entry name" value="Sipho_tail"/>
    <property type="match status" value="1"/>
</dbReference>
<keyword evidence="3" id="KW-1185">Reference proteome</keyword>
<evidence type="ECO:0000313" key="3">
    <source>
        <dbReference type="Proteomes" id="UP000621560"/>
    </source>
</evidence>
<name>A0A927BUA4_9BACL</name>
<evidence type="ECO:0000259" key="1">
    <source>
        <dbReference type="Pfam" id="PF05709"/>
    </source>
</evidence>
<dbReference type="RefSeq" id="WP_190918881.1">
    <property type="nucleotide sequence ID" value="NZ_JACXIZ010000024.1"/>
</dbReference>
<dbReference type="NCBIfam" id="TIGR01633">
    <property type="entry name" value="phi3626_gp14_N"/>
    <property type="match status" value="1"/>
</dbReference>
<gene>
    <name evidence="2" type="ORF">IDH44_14670</name>
</gene>
<reference evidence="2" key="1">
    <citation type="submission" date="2020-09" db="EMBL/GenBank/DDBJ databases">
        <title>A novel bacterium of genus Paenibacillus, isolated from South China Sea.</title>
        <authorList>
            <person name="Huang H."/>
            <person name="Mo K."/>
            <person name="Hu Y."/>
        </authorList>
    </citation>
    <scope>NUCLEOTIDE SEQUENCE</scope>
    <source>
        <strain evidence="2">IB182496</strain>
    </source>
</reference>
<protein>
    <submittedName>
        <fullName evidence="2">Phage tail family protein</fullName>
    </submittedName>
</protein>
<evidence type="ECO:0000313" key="2">
    <source>
        <dbReference type="EMBL" id="MBD2846442.1"/>
    </source>
</evidence>
<proteinExistence type="predicted"/>
<accession>A0A927BUA4</accession>
<comment type="caution">
    <text evidence="2">The sequence shown here is derived from an EMBL/GenBank/DDBJ whole genome shotgun (WGS) entry which is preliminary data.</text>
</comment>
<dbReference type="Proteomes" id="UP000621560">
    <property type="component" value="Unassembled WGS sequence"/>
</dbReference>